<organism evidence="2">
    <name type="scientific">uncultured Solirubrobacteraceae bacterium</name>
    <dbReference type="NCBI Taxonomy" id="1162706"/>
    <lineage>
        <taxon>Bacteria</taxon>
        <taxon>Bacillati</taxon>
        <taxon>Actinomycetota</taxon>
        <taxon>Thermoleophilia</taxon>
        <taxon>Solirubrobacterales</taxon>
        <taxon>Solirubrobacteraceae</taxon>
        <taxon>environmental samples</taxon>
    </lineage>
</organism>
<reference evidence="2" key="1">
    <citation type="submission" date="2020-02" db="EMBL/GenBank/DDBJ databases">
        <authorList>
            <person name="Meier V. D."/>
        </authorList>
    </citation>
    <scope>NUCLEOTIDE SEQUENCE</scope>
    <source>
        <strain evidence="2">AVDCRST_MAG13</strain>
    </source>
</reference>
<dbReference type="EMBL" id="CADCVO010000080">
    <property type="protein sequence ID" value="CAA9472034.1"/>
    <property type="molecule type" value="Genomic_DNA"/>
</dbReference>
<dbReference type="AlphaFoldDB" id="A0A6J4REX1"/>
<accession>A0A6J4REX1</accession>
<evidence type="ECO:0000313" key="2">
    <source>
        <dbReference type="EMBL" id="CAA9472034.1"/>
    </source>
</evidence>
<sequence>MSSSTYQRIALDAARSGGTACWARRDGNRPTHRARAV</sequence>
<proteinExistence type="predicted"/>
<protein>
    <submittedName>
        <fullName evidence="2">Uncharacterized protein</fullName>
    </submittedName>
</protein>
<feature type="region of interest" description="Disordered" evidence="1">
    <location>
        <begin position="16"/>
        <end position="37"/>
    </location>
</feature>
<evidence type="ECO:0000256" key="1">
    <source>
        <dbReference type="SAM" id="MobiDB-lite"/>
    </source>
</evidence>
<gene>
    <name evidence="2" type="ORF">AVDCRST_MAG13-532</name>
</gene>
<name>A0A6J4REX1_9ACTN</name>